<keyword evidence="4" id="KW-0520">NAD</keyword>
<dbReference type="InterPro" id="IPR028281">
    <property type="entry name" value="Sirohaem_synthase_central"/>
</dbReference>
<proteinExistence type="predicted"/>
<accession>A0ABS1TQI3</accession>
<evidence type="ECO:0000256" key="6">
    <source>
        <dbReference type="ARBA" id="ARBA00047561"/>
    </source>
</evidence>
<keyword evidence="3" id="KW-0560">Oxidoreductase</keyword>
<sequence>MQPLFISLTGKKVVIAGGGKMAARKAKALKADMPKITFIAPSFCDEVLDLAAEKGYQLIERKANLADFETAFLVILATSDRETNRKFASVLSRKQLVCVVDNAEEGNVTFPAAVQRGQLQIAITTNGASPKLARKLKHELELQFDESWETYLAFLSHCRNKIKKANVSAEQKNKWLNEILDDQFRSNQQAQKEMLQRMDVLLSEG</sequence>
<comment type="caution">
    <text evidence="8">The sequence shown here is derived from an EMBL/GenBank/DDBJ whole genome shotgun (WGS) entry which is preliminary data.</text>
</comment>
<dbReference type="EC" id="1.3.1.76" evidence="2"/>
<dbReference type="InterPro" id="IPR028161">
    <property type="entry name" value="Met8-like"/>
</dbReference>
<dbReference type="InterPro" id="IPR006367">
    <property type="entry name" value="Sirohaem_synthase_N"/>
</dbReference>
<evidence type="ECO:0000313" key="8">
    <source>
        <dbReference type="EMBL" id="MBL4953009.1"/>
    </source>
</evidence>
<evidence type="ECO:0000256" key="5">
    <source>
        <dbReference type="ARBA" id="ARBA00023244"/>
    </source>
</evidence>
<gene>
    <name evidence="8" type="ORF">JK635_12375</name>
</gene>
<dbReference type="PANTHER" id="PTHR35330:SF1">
    <property type="entry name" value="SIROHEME BIOSYNTHESIS PROTEIN MET8"/>
    <property type="match status" value="1"/>
</dbReference>
<protein>
    <recommendedName>
        <fullName evidence="2">precorrin-2 dehydrogenase</fullName>
        <ecNumber evidence="2">1.3.1.76</ecNumber>
    </recommendedName>
</protein>
<dbReference type="Pfam" id="PF22440">
    <property type="entry name" value="SirC_C"/>
    <property type="match status" value="1"/>
</dbReference>
<dbReference type="Pfam" id="PF14824">
    <property type="entry name" value="Sirohm_synth_M"/>
    <property type="match status" value="1"/>
</dbReference>
<evidence type="ECO:0000256" key="3">
    <source>
        <dbReference type="ARBA" id="ARBA00023002"/>
    </source>
</evidence>
<dbReference type="Proteomes" id="UP000623967">
    <property type="component" value="Unassembled WGS sequence"/>
</dbReference>
<dbReference type="EMBL" id="JAESWB010000168">
    <property type="protein sequence ID" value="MBL4953009.1"/>
    <property type="molecule type" value="Genomic_DNA"/>
</dbReference>
<evidence type="ECO:0000256" key="2">
    <source>
        <dbReference type="ARBA" id="ARBA00012400"/>
    </source>
</evidence>
<dbReference type="InterPro" id="IPR042518">
    <property type="entry name" value="SirC_C"/>
</dbReference>
<dbReference type="Gene3D" id="3.40.50.720">
    <property type="entry name" value="NAD(P)-binding Rossmann-like Domain"/>
    <property type="match status" value="1"/>
</dbReference>
<dbReference type="Gene3D" id="1.10.8.610">
    <property type="entry name" value="SirC, precorrin-2 dehydrogenase, C-terminal helical domain-like"/>
    <property type="match status" value="1"/>
</dbReference>
<dbReference type="InterPro" id="IPR036291">
    <property type="entry name" value="NAD(P)-bd_dom_sf"/>
</dbReference>
<dbReference type="Pfam" id="PF13241">
    <property type="entry name" value="NAD_binding_7"/>
    <property type="match status" value="1"/>
</dbReference>
<dbReference type="NCBIfam" id="TIGR01470">
    <property type="entry name" value="cysG_Nterm"/>
    <property type="match status" value="1"/>
</dbReference>
<dbReference type="SUPFAM" id="SSF51735">
    <property type="entry name" value="NAD(P)-binding Rossmann-fold domains"/>
    <property type="match status" value="1"/>
</dbReference>
<feature type="domain" description="Siroheme synthase central" evidence="7">
    <location>
        <begin position="116"/>
        <end position="141"/>
    </location>
</feature>
<evidence type="ECO:0000259" key="7">
    <source>
        <dbReference type="Pfam" id="PF14824"/>
    </source>
</evidence>
<evidence type="ECO:0000256" key="4">
    <source>
        <dbReference type="ARBA" id="ARBA00023027"/>
    </source>
</evidence>
<evidence type="ECO:0000256" key="1">
    <source>
        <dbReference type="ARBA" id="ARBA00005010"/>
    </source>
</evidence>
<keyword evidence="5" id="KW-0627">Porphyrin biosynthesis</keyword>
<reference evidence="8 9" key="1">
    <citation type="submission" date="2021-01" db="EMBL/GenBank/DDBJ databases">
        <title>Genome public.</title>
        <authorList>
            <person name="Liu C."/>
            <person name="Sun Q."/>
        </authorList>
    </citation>
    <scope>NUCLEOTIDE SEQUENCE [LARGE SCALE GENOMIC DNA]</scope>
    <source>
        <strain evidence="8 9">YIM B02564</strain>
    </source>
</reference>
<evidence type="ECO:0000313" key="9">
    <source>
        <dbReference type="Proteomes" id="UP000623967"/>
    </source>
</evidence>
<comment type="pathway">
    <text evidence="1">Porphyrin-containing compound metabolism; siroheme biosynthesis; sirohydrochlorin from precorrin-2: step 1/1.</text>
</comment>
<name>A0ABS1TQI3_9BACI</name>
<keyword evidence="9" id="KW-1185">Reference proteome</keyword>
<dbReference type="RefSeq" id="WP_202654227.1">
    <property type="nucleotide sequence ID" value="NZ_JAESWB010000168.1"/>
</dbReference>
<dbReference type="PANTHER" id="PTHR35330">
    <property type="entry name" value="SIROHEME BIOSYNTHESIS PROTEIN MET8"/>
    <property type="match status" value="1"/>
</dbReference>
<comment type="catalytic activity">
    <reaction evidence="6">
        <text>precorrin-2 + NAD(+) = sirohydrochlorin + NADH + 2 H(+)</text>
        <dbReference type="Rhea" id="RHEA:15613"/>
        <dbReference type="ChEBI" id="CHEBI:15378"/>
        <dbReference type="ChEBI" id="CHEBI:57540"/>
        <dbReference type="ChEBI" id="CHEBI:57945"/>
        <dbReference type="ChEBI" id="CHEBI:58351"/>
        <dbReference type="ChEBI" id="CHEBI:58827"/>
        <dbReference type="EC" id="1.3.1.76"/>
    </reaction>
</comment>
<organism evidence="8 9">
    <name type="scientific">Neobacillus paridis</name>
    <dbReference type="NCBI Taxonomy" id="2803862"/>
    <lineage>
        <taxon>Bacteria</taxon>
        <taxon>Bacillati</taxon>
        <taxon>Bacillota</taxon>
        <taxon>Bacilli</taxon>
        <taxon>Bacillales</taxon>
        <taxon>Bacillaceae</taxon>
        <taxon>Neobacillus</taxon>
    </lineage>
</organism>
<dbReference type="SUPFAM" id="SSF75615">
    <property type="entry name" value="Siroheme synthase middle domains-like"/>
    <property type="match status" value="1"/>
</dbReference>